<sequence length="284" mass="32106">MAITKVLVLQGPLRASGINPVTQNLTKDTEARQLLNVPFDASHTIHALCYVFRVQGFKVIYSGWNDDAEWLNANRSLFDHLVLSDQSNLKTQDVREGMVLPNSKQKLYYGAMRGLQAACELYGKEALTLRLRSDVSVNFTHVLAEFRKLLSYPKSVLIEYMHMDKPYSMPDFMNIGHSASLLAVYQHLFELSAAGQSYHVSSHVDHSLAYMRLQELGVISDLICMERAMFDAVVWRGVPRYMESVFHEHAEDMFFGGRVERNPAVSVADIVARIPPQLSGRDPV</sequence>
<reference evidence="1 2" key="1">
    <citation type="submission" date="2019-12" db="EMBL/GenBank/DDBJ databases">
        <title>Novel species isolated from a subtropical stream in China.</title>
        <authorList>
            <person name="Lu H."/>
        </authorList>
    </citation>
    <scope>NUCLEOTIDE SEQUENCE [LARGE SCALE GENOMIC DNA]</scope>
    <source>
        <strain evidence="1 2">FT127W</strain>
    </source>
</reference>
<organism evidence="1 2">
    <name type="scientific">Pseudoduganella aquatica</name>
    <dbReference type="NCBI Taxonomy" id="2660641"/>
    <lineage>
        <taxon>Bacteria</taxon>
        <taxon>Pseudomonadati</taxon>
        <taxon>Pseudomonadota</taxon>
        <taxon>Betaproteobacteria</taxon>
        <taxon>Burkholderiales</taxon>
        <taxon>Oxalobacteraceae</taxon>
        <taxon>Telluria group</taxon>
        <taxon>Pseudoduganella</taxon>
    </lineage>
</organism>
<protein>
    <submittedName>
        <fullName evidence="1">Uncharacterized protein</fullName>
    </submittedName>
</protein>
<dbReference type="RefSeq" id="WP_161074323.1">
    <property type="nucleotide sequence ID" value="NZ_CP086370.1"/>
</dbReference>
<proteinExistence type="predicted"/>
<dbReference type="Proteomes" id="UP000450676">
    <property type="component" value="Unassembled WGS sequence"/>
</dbReference>
<comment type="caution">
    <text evidence="1">The sequence shown here is derived from an EMBL/GenBank/DDBJ whole genome shotgun (WGS) entry which is preliminary data.</text>
</comment>
<evidence type="ECO:0000313" key="1">
    <source>
        <dbReference type="EMBL" id="MYN10026.1"/>
    </source>
</evidence>
<name>A0A7X4HEY7_9BURK</name>
<keyword evidence="2" id="KW-1185">Reference proteome</keyword>
<dbReference type="AlphaFoldDB" id="A0A7X4HEY7"/>
<dbReference type="EMBL" id="WWCU01000031">
    <property type="protein sequence ID" value="MYN10026.1"/>
    <property type="molecule type" value="Genomic_DNA"/>
</dbReference>
<evidence type="ECO:0000313" key="2">
    <source>
        <dbReference type="Proteomes" id="UP000450676"/>
    </source>
</evidence>
<gene>
    <name evidence="1" type="ORF">GTP77_22145</name>
</gene>
<accession>A0A7X4HEY7</accession>